<keyword evidence="2" id="KW-1185">Reference proteome</keyword>
<dbReference type="VEuPathDB" id="FungiDB:VP01_10382g1"/>
<dbReference type="EMBL" id="LAVV01000424">
    <property type="protein sequence ID" value="KNZ64364.1"/>
    <property type="molecule type" value="Genomic_DNA"/>
</dbReference>
<organism evidence="1 2">
    <name type="scientific">Puccinia sorghi</name>
    <dbReference type="NCBI Taxonomy" id="27349"/>
    <lineage>
        <taxon>Eukaryota</taxon>
        <taxon>Fungi</taxon>
        <taxon>Dikarya</taxon>
        <taxon>Basidiomycota</taxon>
        <taxon>Pucciniomycotina</taxon>
        <taxon>Pucciniomycetes</taxon>
        <taxon>Pucciniales</taxon>
        <taxon>Pucciniaceae</taxon>
        <taxon>Puccinia</taxon>
    </lineage>
</organism>
<evidence type="ECO:0000313" key="2">
    <source>
        <dbReference type="Proteomes" id="UP000037035"/>
    </source>
</evidence>
<dbReference type="AlphaFoldDB" id="A0A0L6VUP5"/>
<accession>A0A0L6VUP5</accession>
<protein>
    <submittedName>
        <fullName evidence="1">Uncharacterized protein</fullName>
    </submittedName>
</protein>
<sequence>QFSPRTIHKGIHRWVAITPLITLPLKDFPSPSTIFGPFLKKDTLRGFTSPILLCLLGSSMRLDMREGLECIQPPEGQQVEQSYANQTMIDWAYKDHEERALLQQLDRLPGLRCGTTPQGRQSLEGK</sequence>
<name>A0A0L6VUP5_9BASI</name>
<gene>
    <name evidence="1" type="ORF">VP01_10382g1</name>
</gene>
<proteinExistence type="predicted"/>
<evidence type="ECO:0000313" key="1">
    <source>
        <dbReference type="EMBL" id="KNZ64364.1"/>
    </source>
</evidence>
<reference evidence="1 2" key="1">
    <citation type="submission" date="2015-08" db="EMBL/GenBank/DDBJ databases">
        <title>Next Generation Sequencing and Analysis of the Genome of Puccinia sorghi L Schw, the Causal Agent of Maize Common Rust.</title>
        <authorList>
            <person name="Rochi L."/>
            <person name="Burguener G."/>
            <person name="Darino M."/>
            <person name="Turjanski A."/>
            <person name="Kreff E."/>
            <person name="Dieguez M.J."/>
            <person name="Sacco F."/>
        </authorList>
    </citation>
    <scope>NUCLEOTIDE SEQUENCE [LARGE SCALE GENOMIC DNA]</scope>
    <source>
        <strain evidence="1 2">RO10H11247</strain>
    </source>
</reference>
<feature type="non-terminal residue" evidence="1">
    <location>
        <position position="1"/>
    </location>
</feature>
<dbReference type="Proteomes" id="UP000037035">
    <property type="component" value="Unassembled WGS sequence"/>
</dbReference>
<comment type="caution">
    <text evidence="1">The sequence shown here is derived from an EMBL/GenBank/DDBJ whole genome shotgun (WGS) entry which is preliminary data.</text>
</comment>